<keyword evidence="8" id="KW-1185">Reference proteome</keyword>
<dbReference type="PANTHER" id="PTHR22950">
    <property type="entry name" value="AMINO ACID TRANSPORTER"/>
    <property type="match status" value="1"/>
</dbReference>
<evidence type="ECO:0000313" key="9">
    <source>
        <dbReference type="WBParaSite" id="HPLM_0002012001-mRNA-1"/>
    </source>
</evidence>
<accession>A0A0N4X6X8</accession>
<dbReference type="WBParaSite" id="HPLM_0002012001-mRNA-1">
    <property type="protein sequence ID" value="HPLM_0002012001-mRNA-1"/>
    <property type="gene ID" value="HPLM_0002012001"/>
</dbReference>
<feature type="transmembrane region" description="Helical" evidence="5">
    <location>
        <begin position="69"/>
        <end position="92"/>
    </location>
</feature>
<evidence type="ECO:0000259" key="6">
    <source>
        <dbReference type="Pfam" id="PF01490"/>
    </source>
</evidence>
<dbReference type="InterPro" id="IPR013057">
    <property type="entry name" value="AA_transpt_TM"/>
</dbReference>
<keyword evidence="4 5" id="KW-0472">Membrane</keyword>
<dbReference type="Proteomes" id="UP000268014">
    <property type="component" value="Unassembled WGS sequence"/>
</dbReference>
<dbReference type="PANTHER" id="PTHR22950:SF703">
    <property type="entry name" value="AMINO ACID TRANSPORTER TRANSMEMBRANE DOMAIN-CONTAINING PROTEIN"/>
    <property type="match status" value="1"/>
</dbReference>
<dbReference type="OrthoDB" id="655540at2759"/>
<evidence type="ECO:0000313" key="8">
    <source>
        <dbReference type="Proteomes" id="UP000268014"/>
    </source>
</evidence>
<evidence type="ECO:0000256" key="3">
    <source>
        <dbReference type="ARBA" id="ARBA00022989"/>
    </source>
</evidence>
<dbReference type="AlphaFoldDB" id="A0A0N4X6X8"/>
<comment type="subcellular location">
    <subcellularLocation>
        <location evidence="1">Membrane</location>
        <topology evidence="1">Multi-pass membrane protein</topology>
    </subcellularLocation>
</comment>
<gene>
    <name evidence="7" type="ORF">HPLM_LOCUS20112</name>
</gene>
<dbReference type="GO" id="GO:0015179">
    <property type="term" value="F:L-amino acid transmembrane transporter activity"/>
    <property type="evidence" value="ECO:0007669"/>
    <property type="project" value="TreeGrafter"/>
</dbReference>
<keyword evidence="3 5" id="KW-1133">Transmembrane helix</keyword>
<dbReference type="EMBL" id="UZAF01021862">
    <property type="protein sequence ID" value="VDO81525.1"/>
    <property type="molecule type" value="Genomic_DNA"/>
</dbReference>
<evidence type="ECO:0000256" key="1">
    <source>
        <dbReference type="ARBA" id="ARBA00004141"/>
    </source>
</evidence>
<reference evidence="7 8" key="2">
    <citation type="submission" date="2018-11" db="EMBL/GenBank/DDBJ databases">
        <authorList>
            <consortium name="Pathogen Informatics"/>
        </authorList>
    </citation>
    <scope>NUCLEOTIDE SEQUENCE [LARGE SCALE GENOMIC DNA]</scope>
    <source>
        <strain evidence="7 8">MHpl1</strain>
    </source>
</reference>
<evidence type="ECO:0000256" key="4">
    <source>
        <dbReference type="ARBA" id="ARBA00023136"/>
    </source>
</evidence>
<feature type="domain" description="Amino acid transporter transmembrane" evidence="6">
    <location>
        <begin position="3"/>
        <end position="97"/>
    </location>
</feature>
<evidence type="ECO:0000256" key="5">
    <source>
        <dbReference type="SAM" id="Phobius"/>
    </source>
</evidence>
<reference evidence="9" key="1">
    <citation type="submission" date="2017-02" db="UniProtKB">
        <authorList>
            <consortium name="WormBaseParasite"/>
        </authorList>
    </citation>
    <scope>IDENTIFICATION</scope>
</reference>
<feature type="transmembrane region" description="Helical" evidence="5">
    <location>
        <begin position="6"/>
        <end position="24"/>
    </location>
</feature>
<dbReference type="STRING" id="6290.A0A0N4X6X8"/>
<dbReference type="Pfam" id="PF01490">
    <property type="entry name" value="Aa_trans"/>
    <property type="match status" value="1"/>
</dbReference>
<evidence type="ECO:0000313" key="7">
    <source>
        <dbReference type="EMBL" id="VDO81525.1"/>
    </source>
</evidence>
<dbReference type="OMA" id="CMLGVVF"/>
<keyword evidence="2 5" id="KW-0812">Transmembrane</keyword>
<protein>
    <submittedName>
        <fullName evidence="9">Aa_trans domain-containing protein</fullName>
    </submittedName>
</protein>
<sequence>MRQASNVLITMHCILTITIVINPLNQDLEDLFHCPHHFGWQRVLLRTGTMLAVVFVGESIPSFGPILDLIGGSTQTLACVIFPVLFYVYLLARQRKAEKFNKHDDSPPSLRE</sequence>
<evidence type="ECO:0000256" key="2">
    <source>
        <dbReference type="ARBA" id="ARBA00022692"/>
    </source>
</evidence>
<organism evidence="9">
    <name type="scientific">Haemonchus placei</name>
    <name type="common">Barber's pole worm</name>
    <dbReference type="NCBI Taxonomy" id="6290"/>
    <lineage>
        <taxon>Eukaryota</taxon>
        <taxon>Metazoa</taxon>
        <taxon>Ecdysozoa</taxon>
        <taxon>Nematoda</taxon>
        <taxon>Chromadorea</taxon>
        <taxon>Rhabditida</taxon>
        <taxon>Rhabditina</taxon>
        <taxon>Rhabditomorpha</taxon>
        <taxon>Strongyloidea</taxon>
        <taxon>Trichostrongylidae</taxon>
        <taxon>Haemonchus</taxon>
    </lineage>
</organism>
<proteinExistence type="predicted"/>
<name>A0A0N4X6X8_HAEPC</name>
<dbReference type="GO" id="GO:0005774">
    <property type="term" value="C:vacuolar membrane"/>
    <property type="evidence" value="ECO:0007669"/>
    <property type="project" value="TreeGrafter"/>
</dbReference>